<dbReference type="OrthoDB" id="10522720at2759"/>
<protein>
    <submittedName>
        <fullName evidence="3">Uncharacterized protein</fullName>
    </submittedName>
</protein>
<sequence length="240" mass="26397">MWGSWGSGSRRRACTSRHVGTVGRMVCDGRLQSGRSRFTSGLNNSSLTDEPGRYTRPGLSLTPPLQSSSFQLKQCGDRVNGSTNLKEETKWQGPDWPSDTITGESFGPTGQDRVRFIGGEREKEIEKEGETVGTLATVKPDPEAPQSACIITVECRSCSRLSQYWLPVSLFLHLITLLFVLLSPLGPFSAAVQTRGTQLGLEDYSGRPFGSIPDPVYQLLVARRWTEDTESKISSVPWSP</sequence>
<keyword evidence="2" id="KW-0472">Membrane</keyword>
<name>A0A8T2NCC4_9TELE</name>
<keyword evidence="2" id="KW-1133">Transmembrane helix</keyword>
<proteinExistence type="predicted"/>
<dbReference type="AlphaFoldDB" id="A0A8T2NCC4"/>
<evidence type="ECO:0000313" key="4">
    <source>
        <dbReference type="Proteomes" id="UP000824540"/>
    </source>
</evidence>
<feature type="compositionally biased region" description="Polar residues" evidence="1">
    <location>
        <begin position="34"/>
        <end position="48"/>
    </location>
</feature>
<gene>
    <name evidence="3" type="ORF">JZ751_029955</name>
</gene>
<dbReference type="EMBL" id="JAFBMS010000099">
    <property type="protein sequence ID" value="KAG9336940.1"/>
    <property type="molecule type" value="Genomic_DNA"/>
</dbReference>
<keyword evidence="4" id="KW-1185">Reference proteome</keyword>
<dbReference type="Proteomes" id="UP000824540">
    <property type="component" value="Unassembled WGS sequence"/>
</dbReference>
<keyword evidence="2" id="KW-0812">Transmembrane</keyword>
<organism evidence="3 4">
    <name type="scientific">Albula glossodonta</name>
    <name type="common">roundjaw bonefish</name>
    <dbReference type="NCBI Taxonomy" id="121402"/>
    <lineage>
        <taxon>Eukaryota</taxon>
        <taxon>Metazoa</taxon>
        <taxon>Chordata</taxon>
        <taxon>Craniata</taxon>
        <taxon>Vertebrata</taxon>
        <taxon>Euteleostomi</taxon>
        <taxon>Actinopterygii</taxon>
        <taxon>Neopterygii</taxon>
        <taxon>Teleostei</taxon>
        <taxon>Albuliformes</taxon>
        <taxon>Albulidae</taxon>
        <taxon>Albula</taxon>
    </lineage>
</organism>
<evidence type="ECO:0000256" key="2">
    <source>
        <dbReference type="SAM" id="Phobius"/>
    </source>
</evidence>
<feature type="transmembrane region" description="Helical" evidence="2">
    <location>
        <begin position="164"/>
        <end position="185"/>
    </location>
</feature>
<comment type="caution">
    <text evidence="3">The sequence shown here is derived from an EMBL/GenBank/DDBJ whole genome shotgun (WGS) entry which is preliminary data.</text>
</comment>
<evidence type="ECO:0000256" key="1">
    <source>
        <dbReference type="SAM" id="MobiDB-lite"/>
    </source>
</evidence>
<feature type="region of interest" description="Disordered" evidence="1">
    <location>
        <begin position="34"/>
        <end position="60"/>
    </location>
</feature>
<evidence type="ECO:0000313" key="3">
    <source>
        <dbReference type="EMBL" id="KAG9336940.1"/>
    </source>
</evidence>
<feature type="region of interest" description="Disordered" evidence="1">
    <location>
        <begin position="88"/>
        <end position="111"/>
    </location>
</feature>
<reference evidence="3" key="1">
    <citation type="thesis" date="2021" institute="BYU ScholarsArchive" country="Provo, UT, USA">
        <title>Applications of and Algorithms for Genome Assembly and Genomic Analyses with an Emphasis on Marine Teleosts.</title>
        <authorList>
            <person name="Pickett B.D."/>
        </authorList>
    </citation>
    <scope>NUCLEOTIDE SEQUENCE</scope>
    <source>
        <strain evidence="3">HI-2016</strain>
    </source>
</reference>
<accession>A0A8T2NCC4</accession>